<dbReference type="InterPro" id="IPR002145">
    <property type="entry name" value="CopG"/>
</dbReference>
<dbReference type="HOGENOM" id="CLU_3002951_0_0_2"/>
<dbReference type="EMBL" id="CP003378">
    <property type="protein sequence ID" value="AFZ71145.1"/>
    <property type="molecule type" value="Genomic_DNA"/>
</dbReference>
<reference evidence="3" key="1">
    <citation type="submission" date="2012-03" db="EMBL/GenBank/DDBJ databases">
        <title>Complete genome of Caldisphaera lagunensis DSM 15908.</title>
        <authorList>
            <person name="Lucas S."/>
            <person name="Copeland A."/>
            <person name="Lapidus A."/>
            <person name="Glavina del Rio T."/>
            <person name="Dalin E."/>
            <person name="Tice H."/>
            <person name="Bruce D."/>
            <person name="Goodwin L."/>
            <person name="Pitluck S."/>
            <person name="Peters L."/>
            <person name="Mikhailova N."/>
            <person name="Teshima H."/>
            <person name="Kyrpides N."/>
            <person name="Mavromatis K."/>
            <person name="Ivanova N."/>
            <person name="Brettin T."/>
            <person name="Detter J.C."/>
            <person name="Han C."/>
            <person name="Larimer F."/>
            <person name="Land M."/>
            <person name="Hauser L."/>
            <person name="Markowitz V."/>
            <person name="Cheng J.-F."/>
            <person name="Hugenholtz P."/>
            <person name="Woyke T."/>
            <person name="Wu D."/>
            <person name="Spring S."/>
            <person name="Schroeder M."/>
            <person name="Brambilla E."/>
            <person name="Klenk H.-P."/>
            <person name="Eisen J.A."/>
        </authorList>
    </citation>
    <scope>NUCLEOTIDE SEQUENCE [LARGE SCALE GENOMIC DNA]</scope>
    <source>
        <strain evidence="3">DSM 15908 / JCM 11604 / IC-154</strain>
    </source>
</reference>
<dbReference type="KEGG" id="clg:Calag_1439"/>
<feature type="domain" description="Ribbon-helix-helix protein CopG" evidence="1">
    <location>
        <begin position="13"/>
        <end position="52"/>
    </location>
</feature>
<dbReference type="RefSeq" id="WP_015233042.1">
    <property type="nucleotide sequence ID" value="NC_019791.1"/>
</dbReference>
<dbReference type="Pfam" id="PF01402">
    <property type="entry name" value="RHH_1"/>
    <property type="match status" value="1"/>
</dbReference>
<dbReference type="Gene3D" id="1.10.1220.10">
    <property type="entry name" value="Met repressor-like"/>
    <property type="match status" value="1"/>
</dbReference>
<dbReference type="InterPro" id="IPR013321">
    <property type="entry name" value="Arc_rbn_hlx_hlx"/>
</dbReference>
<dbReference type="InterPro" id="IPR010985">
    <property type="entry name" value="Ribbon_hlx_hlx"/>
</dbReference>
<dbReference type="eggNOG" id="arCOG03845">
    <property type="taxonomic scope" value="Archaea"/>
</dbReference>
<proteinExistence type="predicted"/>
<keyword evidence="3" id="KW-1185">Reference proteome</keyword>
<dbReference type="Proteomes" id="UP000010469">
    <property type="component" value="Chromosome"/>
</dbReference>
<dbReference type="GO" id="GO:0006355">
    <property type="term" value="P:regulation of DNA-templated transcription"/>
    <property type="evidence" value="ECO:0007669"/>
    <property type="project" value="InterPro"/>
</dbReference>
<evidence type="ECO:0000313" key="3">
    <source>
        <dbReference type="Proteomes" id="UP000010469"/>
    </source>
</evidence>
<accession>L0ADN4</accession>
<dbReference type="SUPFAM" id="SSF47598">
    <property type="entry name" value="Ribbon-helix-helix"/>
    <property type="match status" value="1"/>
</dbReference>
<name>L0ADN4_CALLD</name>
<dbReference type="InParanoid" id="L0ADN4"/>
<organism evidence="2 3">
    <name type="scientific">Caldisphaera lagunensis (strain DSM 15908 / JCM 11604 / ANMR 0165 / IC-154)</name>
    <dbReference type="NCBI Taxonomy" id="1056495"/>
    <lineage>
        <taxon>Archaea</taxon>
        <taxon>Thermoproteota</taxon>
        <taxon>Thermoprotei</taxon>
        <taxon>Acidilobales</taxon>
        <taxon>Caldisphaeraceae</taxon>
        <taxon>Caldisphaera</taxon>
    </lineage>
</organism>
<evidence type="ECO:0000313" key="2">
    <source>
        <dbReference type="EMBL" id="AFZ71145.1"/>
    </source>
</evidence>
<evidence type="ECO:0000259" key="1">
    <source>
        <dbReference type="Pfam" id="PF01402"/>
    </source>
</evidence>
<dbReference type="GeneID" id="14212699"/>
<gene>
    <name evidence="2" type="ordered locus">Calag_1439</name>
</gene>
<dbReference type="STRING" id="1056495.Calag_1439"/>
<dbReference type="AlphaFoldDB" id="L0ADN4"/>
<sequence>MYEQNKRYDELRIISFRIDTETLYELDKITLKTKSNRSEIIRKAIEEYLKNEIVKR</sequence>
<protein>
    <submittedName>
        <fullName evidence="2">Ribbon-helix-helix protein, copG family</fullName>
    </submittedName>
</protein>